<dbReference type="InterPro" id="IPR002220">
    <property type="entry name" value="DapA-like"/>
</dbReference>
<reference evidence="5 6" key="1">
    <citation type="submission" date="2023-01" db="EMBL/GenBank/DDBJ databases">
        <title>Genome sequence resource and annotation of Enterobacter ludwigii, an economically important pathogen of seedling wilt with strawberry.</title>
        <authorList>
            <person name="Xie Y."/>
        </authorList>
    </citation>
    <scope>NUCLEOTIDE SEQUENCE [LARGE SCALE GENOMIC DNA]</scope>
    <source>
        <strain evidence="5 6">CM-TZ4</strain>
        <plasmid evidence="5 6">unnamed1</plasmid>
    </source>
</reference>
<dbReference type="EMBL" id="CP116348">
    <property type="protein sequence ID" value="WCE15971.1"/>
    <property type="molecule type" value="Genomic_DNA"/>
</dbReference>
<feature type="active site" description="Proton donor/acceptor" evidence="3">
    <location>
        <position position="140"/>
    </location>
</feature>
<feature type="binding site" evidence="4">
    <location>
        <position position="213"/>
    </location>
    <ligand>
        <name>pyruvate</name>
        <dbReference type="ChEBI" id="CHEBI:15361"/>
    </ligand>
</feature>
<dbReference type="Pfam" id="PF00701">
    <property type="entry name" value="DHDPS"/>
    <property type="match status" value="1"/>
</dbReference>
<dbReference type="CDD" id="cd00408">
    <property type="entry name" value="DHDPS-like"/>
    <property type="match status" value="1"/>
</dbReference>
<organism evidence="5 6">
    <name type="scientific">Enterobacter ludwigii</name>
    <dbReference type="NCBI Taxonomy" id="299767"/>
    <lineage>
        <taxon>Bacteria</taxon>
        <taxon>Pseudomonadati</taxon>
        <taxon>Pseudomonadota</taxon>
        <taxon>Gammaproteobacteria</taxon>
        <taxon>Enterobacterales</taxon>
        <taxon>Enterobacteriaceae</taxon>
        <taxon>Enterobacter</taxon>
        <taxon>Enterobacter cloacae complex</taxon>
    </lineage>
</organism>
<dbReference type="PANTHER" id="PTHR12128">
    <property type="entry name" value="DIHYDRODIPICOLINATE SYNTHASE"/>
    <property type="match status" value="1"/>
</dbReference>
<sequence>MNQALFAGVNAAALTAFNPDLSINYEKSVAHCRWLLDNGCHGLAILGTTAETNSLSLDEREHLLERIVASGIPAERLLPGTAACDIPSAVRLTQHAEKMGCKGVLLLPPFYYKSPTLDGLVHYYSEIITRIGGTVGVYLYHFPQQSAVAITPELIAILLEKYPHRIKGIKDSSGDAQNTKTYIDRFAAQGFEVYTGADADFLAMLQIGAAGCITAMTNLTAGLARQVFDHAQDDIGKKAQRELAMLRKALAVTDTIPAVKAVKSALADDAHWEIVRPPLYSPPAAVRQQLIASFRPLIAG</sequence>
<dbReference type="PIRSF" id="PIRSF001365">
    <property type="entry name" value="DHDPS"/>
    <property type="match status" value="1"/>
</dbReference>
<comment type="similarity">
    <text evidence="2">Belongs to the DapA family.</text>
</comment>
<dbReference type="InterPro" id="IPR013785">
    <property type="entry name" value="Aldolase_TIM"/>
</dbReference>
<gene>
    <name evidence="5" type="ORF">PHA72_26930</name>
</gene>
<keyword evidence="1 2" id="KW-0456">Lyase</keyword>
<evidence type="ECO:0000313" key="6">
    <source>
        <dbReference type="Proteomes" id="UP001210538"/>
    </source>
</evidence>
<evidence type="ECO:0000256" key="2">
    <source>
        <dbReference type="PIRNR" id="PIRNR001365"/>
    </source>
</evidence>
<dbReference type="PANTHER" id="PTHR12128:SF67">
    <property type="entry name" value="BLR3884 PROTEIN"/>
    <property type="match status" value="1"/>
</dbReference>
<evidence type="ECO:0000256" key="3">
    <source>
        <dbReference type="PIRSR" id="PIRSR001365-1"/>
    </source>
</evidence>
<dbReference type="PRINTS" id="PR00146">
    <property type="entry name" value="DHPICSNTHASE"/>
</dbReference>
<proteinExistence type="inferred from homology"/>
<evidence type="ECO:0000313" key="5">
    <source>
        <dbReference type="EMBL" id="WCE15971.1"/>
    </source>
</evidence>
<feature type="active site" description="Schiff-base intermediate with substrate" evidence="3">
    <location>
        <position position="170"/>
    </location>
</feature>
<keyword evidence="6" id="KW-1185">Reference proteome</keyword>
<evidence type="ECO:0000256" key="1">
    <source>
        <dbReference type="ARBA" id="ARBA00023239"/>
    </source>
</evidence>
<feature type="binding site" evidence="4">
    <location>
        <position position="49"/>
    </location>
    <ligand>
        <name>pyruvate</name>
        <dbReference type="ChEBI" id="CHEBI:15361"/>
    </ligand>
</feature>
<dbReference type="AlphaFoldDB" id="A0AAX3LIN9"/>
<evidence type="ECO:0000256" key="4">
    <source>
        <dbReference type="PIRSR" id="PIRSR001365-2"/>
    </source>
</evidence>
<name>A0AAX3LIN9_9ENTR</name>
<dbReference type="RefSeq" id="WP_265217140.1">
    <property type="nucleotide sequence ID" value="NZ_CP116348.1"/>
</dbReference>
<geneLocation type="plasmid" evidence="5 6">
    <name>unnamed1</name>
</geneLocation>
<keyword evidence="5" id="KW-0614">Plasmid</keyword>
<accession>A0AAX3LIN9</accession>
<dbReference type="Gene3D" id="3.20.20.70">
    <property type="entry name" value="Aldolase class I"/>
    <property type="match status" value="1"/>
</dbReference>
<dbReference type="GO" id="GO:0008840">
    <property type="term" value="F:4-hydroxy-tetrahydrodipicolinate synthase activity"/>
    <property type="evidence" value="ECO:0007669"/>
    <property type="project" value="TreeGrafter"/>
</dbReference>
<dbReference type="SMART" id="SM01130">
    <property type="entry name" value="DHDPS"/>
    <property type="match status" value="1"/>
</dbReference>
<protein>
    <submittedName>
        <fullName evidence="5">Dihydrodipicolinate synthase family protein</fullName>
    </submittedName>
</protein>
<dbReference type="SUPFAM" id="SSF51569">
    <property type="entry name" value="Aldolase"/>
    <property type="match status" value="1"/>
</dbReference>
<dbReference type="Proteomes" id="UP001210538">
    <property type="component" value="Plasmid unnamed1"/>
</dbReference>